<evidence type="ECO:0008006" key="14">
    <source>
        <dbReference type="Google" id="ProtNLM"/>
    </source>
</evidence>
<keyword evidence="5" id="KW-0677">Repeat</keyword>
<feature type="domain" description="Pre-mRNA-splicing factor Syf1/CRNKL1-like C-terminal HAT-repeats" evidence="10">
    <location>
        <begin position="192"/>
        <end position="270"/>
    </location>
</feature>
<keyword evidence="13" id="KW-1185">Reference proteome</keyword>
<dbReference type="GO" id="GO:0071014">
    <property type="term" value="C:post-mRNA release spliceosomal complex"/>
    <property type="evidence" value="ECO:0007669"/>
    <property type="project" value="TreeGrafter"/>
</dbReference>
<dbReference type="Proteomes" id="UP000631114">
    <property type="component" value="Unassembled WGS sequence"/>
</dbReference>
<dbReference type="InterPro" id="IPR055433">
    <property type="entry name" value="HAT_Syf1-like_N"/>
</dbReference>
<evidence type="ECO:0000259" key="11">
    <source>
        <dbReference type="Pfam" id="PF23233"/>
    </source>
</evidence>
<feature type="domain" description="Pre-mRNA-splicing factor Syf1-like N-terminal HAT-repeats" evidence="11">
    <location>
        <begin position="280"/>
        <end position="432"/>
    </location>
</feature>
<keyword evidence="9" id="KW-0175">Coiled coil</keyword>
<gene>
    <name evidence="12" type="ORF">IFM89_030366</name>
</gene>
<reference evidence="12 13" key="1">
    <citation type="submission" date="2020-10" db="EMBL/GenBank/DDBJ databases">
        <title>The Coptis chinensis genome and diversification of protoberbering-type alkaloids.</title>
        <authorList>
            <person name="Wang B."/>
            <person name="Shu S."/>
            <person name="Song C."/>
            <person name="Liu Y."/>
        </authorList>
    </citation>
    <scope>NUCLEOTIDE SEQUENCE [LARGE SCALE GENOMIC DNA]</scope>
    <source>
        <strain evidence="12">HL-2020</strain>
        <tissue evidence="12">Leaf</tissue>
    </source>
</reference>
<dbReference type="AlphaFoldDB" id="A0A835GZ10"/>
<dbReference type="Gene3D" id="1.25.40.10">
    <property type="entry name" value="Tetratricopeptide repeat domain"/>
    <property type="match status" value="2"/>
</dbReference>
<comment type="subcellular location">
    <subcellularLocation>
        <location evidence="1">Nucleus</location>
    </subcellularLocation>
</comment>
<dbReference type="PANTHER" id="PTHR11246">
    <property type="entry name" value="PRE-MRNA SPLICING FACTOR"/>
    <property type="match status" value="1"/>
</dbReference>
<evidence type="ECO:0000259" key="10">
    <source>
        <dbReference type="Pfam" id="PF23231"/>
    </source>
</evidence>
<keyword evidence="7" id="KW-0539">Nucleus</keyword>
<proteinExistence type="inferred from homology"/>
<feature type="coiled-coil region" evidence="9">
    <location>
        <begin position="192"/>
        <end position="234"/>
    </location>
</feature>
<protein>
    <recommendedName>
        <fullName evidence="14">Crooked neck protein</fullName>
    </recommendedName>
</protein>
<dbReference type="Pfam" id="PF23233">
    <property type="entry name" value="HAT_Syf1_CNRKL1_N"/>
    <property type="match status" value="2"/>
</dbReference>
<evidence type="ECO:0000256" key="2">
    <source>
        <dbReference type="ARBA" id="ARBA00008644"/>
    </source>
</evidence>
<dbReference type="SMART" id="SM00386">
    <property type="entry name" value="HAT"/>
    <property type="match status" value="10"/>
</dbReference>
<dbReference type="OrthoDB" id="541719at2759"/>
<feature type="domain" description="Pre-mRNA-splicing factor Syf1-like N-terminal HAT-repeats" evidence="11">
    <location>
        <begin position="28"/>
        <end position="174"/>
    </location>
</feature>
<dbReference type="PANTHER" id="PTHR11246:SF3">
    <property type="entry name" value="CROOKED NECK-LIKE PROTEIN 1"/>
    <property type="match status" value="1"/>
</dbReference>
<dbReference type="GO" id="GO:0071007">
    <property type="term" value="C:U2-type catalytic step 2 spliceosome"/>
    <property type="evidence" value="ECO:0007669"/>
    <property type="project" value="TreeGrafter"/>
</dbReference>
<dbReference type="InterPro" id="IPR055430">
    <property type="entry name" value="HAT_Syf1_CNRKL1_C"/>
</dbReference>
<evidence type="ECO:0000256" key="6">
    <source>
        <dbReference type="ARBA" id="ARBA00023187"/>
    </source>
</evidence>
<sequence>MASTGAFVPRPITDNDELLEYQSRRRKEFEDQVIGVKGNNDVWVRYAQWEALQKDFRGARAIWERALVADDNVSLGLWIKYAQAEMENDFVCRARKVWDRAVKALPCMDKLWYKYANMEEKLGHVQAARRIYERWMGWLPDHCGWVTYVIFEFHHNEIERAREIMERYVQCHPKVVRSWTRCAKFELDNGDVARAREFYERAVDNLADYKEEDVEQLFVKFARFEERNKEVERTRCIYDFGFSHVPKGRAKVLDKNFMLFEKRYGQKEGIKCDILEKKRFQYEEELRKNPFDYDTWFDYIRLEERIRNMDKIHNLYERATANVPHHYSKPYIYLWINYALFTELVTENMDRTRQVYKKCLELMAHYKFSFAKIWMLAAQFELRQNDLPAASRILGNPVQITAKDKIFRNHIELETKMGNLNRCRSLHNKYLERTTDDKSFVWLKDAEMEQSLSENEKAGAIFGLTTVQSTLDMPNFFWEKYIGSEPDYEMYNRLKLKKRKKSATEYEEYYEYVFPEKVAPTTTMEVAFN</sequence>
<comment type="function">
    <text evidence="8">Involved in pre-mRNA splicing and cell cycle progression. Required for the spliceosome assembly and initiation of the DNA replication.</text>
</comment>
<evidence type="ECO:0000256" key="4">
    <source>
        <dbReference type="ARBA" id="ARBA00022728"/>
    </source>
</evidence>
<evidence type="ECO:0000256" key="7">
    <source>
        <dbReference type="ARBA" id="ARBA00023242"/>
    </source>
</evidence>
<dbReference type="InterPro" id="IPR011990">
    <property type="entry name" value="TPR-like_helical_dom_sf"/>
</dbReference>
<name>A0A835GZ10_9MAGN</name>
<dbReference type="Pfam" id="PF23231">
    <property type="entry name" value="HAT_Syf1_CNRKL1_C"/>
    <property type="match status" value="1"/>
</dbReference>
<evidence type="ECO:0000313" key="12">
    <source>
        <dbReference type="EMBL" id="KAF9590054.1"/>
    </source>
</evidence>
<keyword evidence="3" id="KW-0507">mRNA processing</keyword>
<dbReference type="EMBL" id="JADFTS010000009">
    <property type="protein sequence ID" value="KAF9590054.1"/>
    <property type="molecule type" value="Genomic_DNA"/>
</dbReference>
<evidence type="ECO:0000256" key="5">
    <source>
        <dbReference type="ARBA" id="ARBA00022737"/>
    </source>
</evidence>
<evidence type="ECO:0000256" key="1">
    <source>
        <dbReference type="ARBA" id="ARBA00004123"/>
    </source>
</evidence>
<evidence type="ECO:0000256" key="9">
    <source>
        <dbReference type="SAM" id="Coils"/>
    </source>
</evidence>
<dbReference type="GO" id="GO:0000245">
    <property type="term" value="P:spliceosomal complex assembly"/>
    <property type="evidence" value="ECO:0007669"/>
    <property type="project" value="TreeGrafter"/>
</dbReference>
<keyword evidence="4" id="KW-0747">Spliceosome</keyword>
<evidence type="ECO:0000313" key="13">
    <source>
        <dbReference type="Proteomes" id="UP000631114"/>
    </source>
</evidence>
<dbReference type="InterPro" id="IPR045075">
    <property type="entry name" value="Syf1-like"/>
</dbReference>
<accession>A0A835GZ10</accession>
<comment type="similarity">
    <text evidence="2">Belongs to the crooked-neck family.</text>
</comment>
<evidence type="ECO:0000256" key="3">
    <source>
        <dbReference type="ARBA" id="ARBA00022664"/>
    </source>
</evidence>
<dbReference type="GO" id="GO:0071011">
    <property type="term" value="C:precatalytic spliceosome"/>
    <property type="evidence" value="ECO:0007669"/>
    <property type="project" value="TreeGrafter"/>
</dbReference>
<dbReference type="SUPFAM" id="SSF48452">
    <property type="entry name" value="TPR-like"/>
    <property type="match status" value="3"/>
</dbReference>
<keyword evidence="6" id="KW-0508">mRNA splicing</keyword>
<evidence type="ECO:0000256" key="8">
    <source>
        <dbReference type="ARBA" id="ARBA00037040"/>
    </source>
</evidence>
<organism evidence="12 13">
    <name type="scientific">Coptis chinensis</name>
    <dbReference type="NCBI Taxonomy" id="261450"/>
    <lineage>
        <taxon>Eukaryota</taxon>
        <taxon>Viridiplantae</taxon>
        <taxon>Streptophyta</taxon>
        <taxon>Embryophyta</taxon>
        <taxon>Tracheophyta</taxon>
        <taxon>Spermatophyta</taxon>
        <taxon>Magnoliopsida</taxon>
        <taxon>Ranunculales</taxon>
        <taxon>Ranunculaceae</taxon>
        <taxon>Coptidoideae</taxon>
        <taxon>Coptis</taxon>
    </lineage>
</organism>
<dbReference type="InterPro" id="IPR003107">
    <property type="entry name" value="HAT"/>
</dbReference>
<dbReference type="GO" id="GO:0000974">
    <property type="term" value="C:Prp19 complex"/>
    <property type="evidence" value="ECO:0007669"/>
    <property type="project" value="TreeGrafter"/>
</dbReference>
<comment type="caution">
    <text evidence="12">The sequence shown here is derived from an EMBL/GenBank/DDBJ whole genome shotgun (WGS) entry which is preliminary data.</text>
</comment>